<proteinExistence type="predicted"/>
<dbReference type="SUPFAM" id="SSF117281">
    <property type="entry name" value="Kelch motif"/>
    <property type="match status" value="1"/>
</dbReference>
<protein>
    <submittedName>
        <fullName evidence="4">Uncharacterized protein</fullName>
    </submittedName>
</protein>
<accession>A0A5D2AA73</accession>
<dbReference type="SMART" id="SM00612">
    <property type="entry name" value="Kelch"/>
    <property type="match status" value="1"/>
</dbReference>
<keyword evidence="5" id="KW-1185">Reference proteome</keyword>
<sequence length="376" mass="41358">MLENRSCESYWLFASSCQQGTKWSYMFNGKRSPEFGESDGTSRETKLCKLSSDDSSSDDNNDTNTSTTFPQGLPDLLLPVSPDQSDDDSKQSESSSDLDSSLIHRHPIGLDKPDLNVQSDDDSLSNSVEDSPQEPSMEDDDKGISDSPMGVEEDGAREHVGDLSCSSSDYGSIALLNRSFRSLIRSGKIYKLRRQNGVVEDCVYFSCHLLQWEAFDPIRYRYSILTNSWTSSTNSLGEIAILVGGCDSQGNILSSAEMYNSETQKWETLPSMNKSRKMCSRVFMDGKFYVIGGVGGVGKDTRVLTSGEDRRSGAAGEAEIPVAVGAPHHIAVVNDELYAAVYADMEVKKYDKERNSWVTIGRLPERAVSINVGSCI</sequence>
<dbReference type="Gene3D" id="2.120.10.80">
    <property type="entry name" value="Kelch-type beta propeller"/>
    <property type="match status" value="1"/>
</dbReference>
<gene>
    <name evidence="4" type="ORF">ES288_D12G197900v1</name>
</gene>
<dbReference type="GO" id="GO:0005634">
    <property type="term" value="C:nucleus"/>
    <property type="evidence" value="ECO:0007669"/>
    <property type="project" value="UniProtKB-ARBA"/>
</dbReference>
<evidence type="ECO:0000313" key="4">
    <source>
        <dbReference type="EMBL" id="TYG41717.1"/>
    </source>
</evidence>
<dbReference type="InterPro" id="IPR006652">
    <property type="entry name" value="Kelch_1"/>
</dbReference>
<dbReference type="AlphaFoldDB" id="A0A5D2AA73"/>
<dbReference type="Pfam" id="PF01344">
    <property type="entry name" value="Kelch_1"/>
    <property type="match status" value="1"/>
</dbReference>
<reference evidence="4 5" key="1">
    <citation type="submission" date="2019-06" db="EMBL/GenBank/DDBJ databases">
        <title>WGS assembly of Gossypium darwinii.</title>
        <authorList>
            <person name="Chen Z.J."/>
            <person name="Sreedasyam A."/>
            <person name="Ando A."/>
            <person name="Song Q."/>
            <person name="De L."/>
            <person name="Hulse-Kemp A."/>
            <person name="Ding M."/>
            <person name="Ye W."/>
            <person name="Kirkbride R."/>
            <person name="Jenkins J."/>
            <person name="Plott C."/>
            <person name="Lovell J."/>
            <person name="Lin Y.-M."/>
            <person name="Vaughn R."/>
            <person name="Liu B."/>
            <person name="Li W."/>
            <person name="Simpson S."/>
            <person name="Scheffler B."/>
            <person name="Saski C."/>
            <person name="Grover C."/>
            <person name="Hu G."/>
            <person name="Conover J."/>
            <person name="Carlson J."/>
            <person name="Shu S."/>
            <person name="Boston L."/>
            <person name="Williams M."/>
            <person name="Peterson D."/>
            <person name="Mcgee K."/>
            <person name="Jones D."/>
            <person name="Wendel J."/>
            <person name="Stelly D."/>
            <person name="Grimwood J."/>
            <person name="Schmutz J."/>
        </authorList>
    </citation>
    <scope>NUCLEOTIDE SEQUENCE [LARGE SCALE GENOMIC DNA]</scope>
    <source>
        <strain evidence="4">1808015.09</strain>
    </source>
</reference>
<evidence type="ECO:0000256" key="2">
    <source>
        <dbReference type="ARBA" id="ARBA00022737"/>
    </source>
</evidence>
<dbReference type="PANTHER" id="PTHR46122:SF2">
    <property type="entry name" value="F-BOX_KELCH-REPEAT PROTEIN SKIP11"/>
    <property type="match status" value="1"/>
</dbReference>
<name>A0A5D2AA73_GOSDA</name>
<evidence type="ECO:0000256" key="1">
    <source>
        <dbReference type="ARBA" id="ARBA00022441"/>
    </source>
</evidence>
<feature type="compositionally biased region" description="Polar residues" evidence="3">
    <location>
        <begin position="124"/>
        <end position="134"/>
    </location>
</feature>
<feature type="region of interest" description="Disordered" evidence="3">
    <location>
        <begin position="29"/>
        <end position="163"/>
    </location>
</feature>
<organism evidence="4 5">
    <name type="scientific">Gossypium darwinii</name>
    <name type="common">Darwin's cotton</name>
    <name type="synonym">Gossypium barbadense var. darwinii</name>
    <dbReference type="NCBI Taxonomy" id="34276"/>
    <lineage>
        <taxon>Eukaryota</taxon>
        <taxon>Viridiplantae</taxon>
        <taxon>Streptophyta</taxon>
        <taxon>Embryophyta</taxon>
        <taxon>Tracheophyta</taxon>
        <taxon>Spermatophyta</taxon>
        <taxon>Magnoliopsida</taxon>
        <taxon>eudicotyledons</taxon>
        <taxon>Gunneridae</taxon>
        <taxon>Pentapetalae</taxon>
        <taxon>rosids</taxon>
        <taxon>malvids</taxon>
        <taxon>Malvales</taxon>
        <taxon>Malvaceae</taxon>
        <taxon>Malvoideae</taxon>
        <taxon>Gossypium</taxon>
    </lineage>
</organism>
<dbReference type="InterPro" id="IPR052439">
    <property type="entry name" value="F-box/Kelch-repeat"/>
</dbReference>
<evidence type="ECO:0000256" key="3">
    <source>
        <dbReference type="SAM" id="MobiDB-lite"/>
    </source>
</evidence>
<dbReference type="EMBL" id="CM017712">
    <property type="protein sequence ID" value="TYG41717.1"/>
    <property type="molecule type" value="Genomic_DNA"/>
</dbReference>
<feature type="compositionally biased region" description="Low complexity" evidence="3">
    <location>
        <begin position="92"/>
        <end position="101"/>
    </location>
</feature>
<dbReference type="PANTHER" id="PTHR46122">
    <property type="entry name" value="GALACTOSE OXIDASE/KELCH REPEAT PROTEIN-RELATED"/>
    <property type="match status" value="1"/>
</dbReference>
<evidence type="ECO:0000313" key="5">
    <source>
        <dbReference type="Proteomes" id="UP000323506"/>
    </source>
</evidence>
<dbReference type="InterPro" id="IPR015915">
    <property type="entry name" value="Kelch-typ_b-propeller"/>
</dbReference>
<keyword evidence="1" id="KW-0880">Kelch repeat</keyword>
<keyword evidence="2" id="KW-0677">Repeat</keyword>
<dbReference type="Proteomes" id="UP000323506">
    <property type="component" value="Chromosome D12"/>
</dbReference>
<feature type="compositionally biased region" description="Low complexity" evidence="3">
    <location>
        <begin position="62"/>
        <end position="83"/>
    </location>
</feature>